<protein>
    <submittedName>
        <fullName evidence="4">BON domain-containing protein</fullName>
    </submittedName>
</protein>
<dbReference type="Gene3D" id="3.30.1340.30">
    <property type="match status" value="1"/>
</dbReference>
<feature type="chain" id="PRO_5046624248" evidence="2">
    <location>
        <begin position="33"/>
        <end position="236"/>
    </location>
</feature>
<comment type="caution">
    <text evidence="4">The sequence shown here is derived from an EMBL/GenBank/DDBJ whole genome shotgun (WGS) entry which is preliminary data.</text>
</comment>
<evidence type="ECO:0000313" key="5">
    <source>
        <dbReference type="Proteomes" id="UP001202961"/>
    </source>
</evidence>
<dbReference type="InterPro" id="IPR007055">
    <property type="entry name" value="BON_dom"/>
</dbReference>
<sequence length="236" mass="23505">MNRSISTTGIQRAGTLLAMAFLIGFVCTPVSAQQAGGTQDTAQGATQGGTQGGGLTPDQAFSAGVTRTGIVGQATTTPVGASAASSAGGTTGGATGGRSAFGGGFGGGLGAAFGNLFNNNTSSSSSTPAIRTRLRASIEIMPGTLESRMPRQAVAENRFRSAGTLQPRGVIESTSFSGANTGTSPNAFSGVNVQISGDTAVLQGTVADESDRRMSELLMRLEPGVSKVQNRIGVAP</sequence>
<organism evidence="4 5">
    <name type="scientific">Aporhodopirellula aestuarii</name>
    <dbReference type="NCBI Taxonomy" id="2950107"/>
    <lineage>
        <taxon>Bacteria</taxon>
        <taxon>Pseudomonadati</taxon>
        <taxon>Planctomycetota</taxon>
        <taxon>Planctomycetia</taxon>
        <taxon>Pirellulales</taxon>
        <taxon>Pirellulaceae</taxon>
        <taxon>Aporhodopirellula</taxon>
    </lineage>
</organism>
<gene>
    <name evidence="4" type="ORF">NB063_00340</name>
</gene>
<dbReference type="Proteomes" id="UP001202961">
    <property type="component" value="Unassembled WGS sequence"/>
</dbReference>
<dbReference type="Pfam" id="PF04972">
    <property type="entry name" value="BON"/>
    <property type="match status" value="1"/>
</dbReference>
<evidence type="ECO:0000256" key="2">
    <source>
        <dbReference type="SAM" id="SignalP"/>
    </source>
</evidence>
<evidence type="ECO:0000313" key="4">
    <source>
        <dbReference type="EMBL" id="MCM2369062.1"/>
    </source>
</evidence>
<dbReference type="RefSeq" id="WP_250926732.1">
    <property type="nucleotide sequence ID" value="NZ_JAMQBK010000001.1"/>
</dbReference>
<reference evidence="4 5" key="1">
    <citation type="journal article" date="2022" name="Syst. Appl. Microbiol.">
        <title>Rhodopirellula aestuarii sp. nov., a novel member of the genus Rhodopirellula isolated from brackish sediments collected in the Tagus River estuary, Portugal.</title>
        <authorList>
            <person name="Vitorino I.R."/>
            <person name="Klimek D."/>
            <person name="Calusinska M."/>
            <person name="Lobo-da-Cunha A."/>
            <person name="Vasconcelos V."/>
            <person name="Lage O.M."/>
        </authorList>
    </citation>
    <scope>NUCLEOTIDE SEQUENCE [LARGE SCALE GENOMIC DNA]</scope>
    <source>
        <strain evidence="4 5">ICT_H3.1</strain>
    </source>
</reference>
<feature type="compositionally biased region" description="Gly residues" evidence="1">
    <location>
        <begin position="46"/>
        <end position="55"/>
    </location>
</feature>
<proteinExistence type="predicted"/>
<evidence type="ECO:0000259" key="3">
    <source>
        <dbReference type="PROSITE" id="PS50914"/>
    </source>
</evidence>
<dbReference type="PROSITE" id="PS50914">
    <property type="entry name" value="BON"/>
    <property type="match status" value="1"/>
</dbReference>
<feature type="domain" description="BON" evidence="3">
    <location>
        <begin position="167"/>
        <end position="236"/>
    </location>
</feature>
<name>A0ABT0TWR2_9BACT</name>
<keyword evidence="5" id="KW-1185">Reference proteome</keyword>
<feature type="signal peptide" evidence="2">
    <location>
        <begin position="1"/>
        <end position="32"/>
    </location>
</feature>
<evidence type="ECO:0000256" key="1">
    <source>
        <dbReference type="SAM" id="MobiDB-lite"/>
    </source>
</evidence>
<feature type="region of interest" description="Disordered" evidence="1">
    <location>
        <begin position="36"/>
        <end position="61"/>
    </location>
</feature>
<accession>A0ABT0TWR2</accession>
<feature type="compositionally biased region" description="Low complexity" evidence="1">
    <location>
        <begin position="36"/>
        <end position="45"/>
    </location>
</feature>
<keyword evidence="2" id="KW-0732">Signal</keyword>
<dbReference type="EMBL" id="JAMQBK010000001">
    <property type="protein sequence ID" value="MCM2369062.1"/>
    <property type="molecule type" value="Genomic_DNA"/>
</dbReference>